<dbReference type="Pfam" id="PF25954">
    <property type="entry name" value="Beta-barrel_RND_2"/>
    <property type="match status" value="1"/>
</dbReference>
<dbReference type="PANTHER" id="PTHR30097:SF15">
    <property type="entry name" value="CATION EFFLUX SYSTEM PROTEIN CUSB"/>
    <property type="match status" value="1"/>
</dbReference>
<dbReference type="GO" id="GO:0046914">
    <property type="term" value="F:transition metal ion binding"/>
    <property type="evidence" value="ECO:0007669"/>
    <property type="project" value="TreeGrafter"/>
</dbReference>
<organism evidence="8">
    <name type="scientific">invertebrate metagenome</name>
    <dbReference type="NCBI Taxonomy" id="1711999"/>
    <lineage>
        <taxon>unclassified sequences</taxon>
        <taxon>metagenomes</taxon>
        <taxon>organismal metagenomes</taxon>
    </lineage>
</organism>
<dbReference type="InterPro" id="IPR042230">
    <property type="entry name" value="CusF_sf"/>
</dbReference>
<dbReference type="FunFam" id="2.40.30.170:FF:000010">
    <property type="entry name" value="Efflux RND transporter periplasmic adaptor subunit"/>
    <property type="match status" value="1"/>
</dbReference>
<evidence type="ECO:0000256" key="3">
    <source>
        <dbReference type="SAM" id="MobiDB-lite"/>
    </source>
</evidence>
<dbReference type="GO" id="GO:0015679">
    <property type="term" value="P:plasma membrane copper ion transport"/>
    <property type="evidence" value="ECO:0007669"/>
    <property type="project" value="TreeGrafter"/>
</dbReference>
<dbReference type="Gene3D" id="2.40.420.20">
    <property type="match status" value="1"/>
</dbReference>
<dbReference type="Gene3D" id="2.40.50.320">
    <property type="entry name" value="Copper binding periplasmic protein CusF"/>
    <property type="match status" value="1"/>
</dbReference>
<sequence length="602" mass="66525">MKKLTLTLLASAVAFSAGMASQRYLGSHNGMSHGDMTLMETSAEHKEPLYWVAPMDPNYRRDKPGKSPMGMDLVPVYEESAGADEAPGTVVISPAVTNNLGVRSAAVTRQSLEPHIQTVGLIGYNEDSLLQINSRVEGWVENLQVSSSGEFVRKGSKLFELYSPALVNAQEELLSALRSGHQSLIQASKDRLASLDVPANTIAELVEQRAIQRTLPFYAPRDGYISKLDTREGGYINPSKTIIELASLNDVWVVADVFERQSQLVKAGQKATMSMEYLPGQQWQGTVDYVYPELDPKTRSLKVRLKFNNPDVRLKPNMYSRINISTDSFEALSIPYEALIRTGEQERVVKDLGNGRFRSVLVETGRRVGDWIEVLRGLSENDKVVTSAQFLLDSESSITADLTRFEEPVSDRVWVEGILEQTRDSVLNITHAPVPDWGWPAMTMDFALSEGVEMSAFSDGQAIRFEVENMASGGYQILAVEELETAPEGLMSSAMNHEGMDHAGHDMSGMSMNHEGMDHSGHDMSGMSMNHEGMDHSGHDMSGMSMNHEGMDHSGHDMSGMSMNHEGMDHSGHDMSNMPENHNNIDHSGHEMPEIDHSKMGH</sequence>
<evidence type="ECO:0000259" key="5">
    <source>
        <dbReference type="Pfam" id="PF25869"/>
    </source>
</evidence>
<dbReference type="AlphaFoldDB" id="A0A2H9T5S3"/>
<dbReference type="PANTHER" id="PTHR30097">
    <property type="entry name" value="CATION EFFLUX SYSTEM PROTEIN CUSB"/>
    <property type="match status" value="1"/>
</dbReference>
<feature type="compositionally biased region" description="Basic and acidic residues" evidence="3">
    <location>
        <begin position="583"/>
        <end position="602"/>
    </location>
</feature>
<protein>
    <submittedName>
        <fullName evidence="8">Cation efflux system protein CusB</fullName>
    </submittedName>
</protein>
<comment type="caution">
    <text evidence="8">The sequence shown here is derived from an EMBL/GenBank/DDBJ whole genome shotgun (WGS) entry which is preliminary data.</text>
</comment>
<evidence type="ECO:0000259" key="4">
    <source>
        <dbReference type="Pfam" id="PF19335"/>
    </source>
</evidence>
<dbReference type="GO" id="GO:0030288">
    <property type="term" value="C:outer membrane-bounded periplasmic space"/>
    <property type="evidence" value="ECO:0007669"/>
    <property type="project" value="TreeGrafter"/>
</dbReference>
<dbReference type="InterPro" id="IPR006143">
    <property type="entry name" value="RND_pump_MFP"/>
</dbReference>
<feature type="domain" description="Heavy metal binding" evidence="4">
    <location>
        <begin position="50"/>
        <end position="76"/>
    </location>
</feature>
<dbReference type="InterPro" id="IPR045800">
    <property type="entry name" value="HMBD"/>
</dbReference>
<name>A0A2H9T5S3_9ZZZZ</name>
<dbReference type="Gene3D" id="6.10.140.730">
    <property type="match status" value="1"/>
</dbReference>
<dbReference type="InterPro" id="IPR051909">
    <property type="entry name" value="MFP_Cation_Efflux"/>
</dbReference>
<reference evidence="8" key="1">
    <citation type="journal article" date="2017" name="Appl. Environ. Microbiol.">
        <title>Molecular characterization of an Endozoicomonas-like organism causing infection in king scallop Pecten maximus L.</title>
        <authorList>
            <person name="Cano I."/>
            <person name="van Aerle R."/>
            <person name="Ross S."/>
            <person name="Verner-Jeffreys D.W."/>
            <person name="Paley R.K."/>
            <person name="Rimmer G."/>
            <person name="Ryder D."/>
            <person name="Hooper P."/>
            <person name="Stone D."/>
            <person name="Feist S.W."/>
        </authorList>
    </citation>
    <scope>NUCLEOTIDE SEQUENCE</scope>
</reference>
<feature type="region of interest" description="Disordered" evidence="3">
    <location>
        <begin position="577"/>
        <end position="602"/>
    </location>
</feature>
<dbReference type="InterPro" id="IPR058792">
    <property type="entry name" value="Beta-barrel_RND_2"/>
</dbReference>
<gene>
    <name evidence="8" type="primary">cusB</name>
    <name evidence="8" type="ORF">CI610_02487</name>
</gene>
<dbReference type="InterPro" id="IPR058790">
    <property type="entry name" value="BSH_CusB"/>
</dbReference>
<evidence type="ECO:0000313" key="8">
    <source>
        <dbReference type="EMBL" id="PJE78575.1"/>
    </source>
</evidence>
<dbReference type="GO" id="GO:0022857">
    <property type="term" value="F:transmembrane transporter activity"/>
    <property type="evidence" value="ECO:0007669"/>
    <property type="project" value="InterPro"/>
</dbReference>
<dbReference type="NCBIfam" id="TIGR01730">
    <property type="entry name" value="RND_mfp"/>
    <property type="match status" value="1"/>
</dbReference>
<dbReference type="GO" id="GO:0016020">
    <property type="term" value="C:membrane"/>
    <property type="evidence" value="ECO:0007669"/>
    <property type="project" value="InterPro"/>
</dbReference>
<dbReference type="SUPFAM" id="SSF111369">
    <property type="entry name" value="HlyD-like secretion proteins"/>
    <property type="match status" value="1"/>
</dbReference>
<dbReference type="InterPro" id="IPR058791">
    <property type="entry name" value="3HB_CusB"/>
</dbReference>
<evidence type="ECO:0000256" key="2">
    <source>
        <dbReference type="ARBA" id="ARBA00022448"/>
    </source>
</evidence>
<dbReference type="Pfam" id="PF11604">
    <property type="entry name" value="CusF_Ec"/>
    <property type="match status" value="1"/>
</dbReference>
<proteinExistence type="inferred from homology"/>
<dbReference type="Pfam" id="PF25919">
    <property type="entry name" value="BSH_CusB"/>
    <property type="match status" value="1"/>
</dbReference>
<dbReference type="InterPro" id="IPR021647">
    <property type="entry name" value="CusF_Ec"/>
</dbReference>
<evidence type="ECO:0000256" key="1">
    <source>
        <dbReference type="ARBA" id="ARBA00009477"/>
    </source>
</evidence>
<dbReference type="Pfam" id="PF19335">
    <property type="entry name" value="HMBD"/>
    <property type="match status" value="1"/>
</dbReference>
<evidence type="ECO:0000259" key="7">
    <source>
        <dbReference type="Pfam" id="PF25954"/>
    </source>
</evidence>
<dbReference type="GO" id="GO:0060003">
    <property type="term" value="P:copper ion export"/>
    <property type="evidence" value="ECO:0007669"/>
    <property type="project" value="TreeGrafter"/>
</dbReference>
<feature type="domain" description="CusB-like beta-barrel" evidence="7">
    <location>
        <begin position="251"/>
        <end position="327"/>
    </location>
</feature>
<keyword evidence="2" id="KW-0813">Transport</keyword>
<feature type="domain" description="CusB-like barrel-sandwich hybrid" evidence="6">
    <location>
        <begin position="132"/>
        <end position="245"/>
    </location>
</feature>
<feature type="domain" description="CusB-like three alpha-helical bundle" evidence="5">
    <location>
        <begin position="166"/>
        <end position="212"/>
    </location>
</feature>
<comment type="similarity">
    <text evidence="1">Belongs to the membrane fusion protein (MFP) (TC 8.A.1) family.</text>
</comment>
<dbReference type="Gene3D" id="2.40.30.170">
    <property type="match status" value="1"/>
</dbReference>
<dbReference type="EMBL" id="NSIT01000157">
    <property type="protein sequence ID" value="PJE78575.1"/>
    <property type="molecule type" value="Genomic_DNA"/>
</dbReference>
<evidence type="ECO:0000259" key="6">
    <source>
        <dbReference type="Pfam" id="PF25919"/>
    </source>
</evidence>
<dbReference type="Pfam" id="PF25869">
    <property type="entry name" value="3HB_CusB"/>
    <property type="match status" value="1"/>
</dbReference>
<accession>A0A2H9T5S3</accession>